<gene>
    <name evidence="1" type="ORF">PsorP6_014597</name>
</gene>
<proteinExistence type="predicted"/>
<protein>
    <submittedName>
        <fullName evidence="1">Uncharacterized protein</fullName>
    </submittedName>
</protein>
<organism evidence="1 2">
    <name type="scientific">Peronosclerospora sorghi</name>
    <dbReference type="NCBI Taxonomy" id="230839"/>
    <lineage>
        <taxon>Eukaryota</taxon>
        <taxon>Sar</taxon>
        <taxon>Stramenopiles</taxon>
        <taxon>Oomycota</taxon>
        <taxon>Peronosporomycetes</taxon>
        <taxon>Peronosporales</taxon>
        <taxon>Peronosporaceae</taxon>
        <taxon>Peronosclerospora</taxon>
    </lineage>
</organism>
<evidence type="ECO:0000313" key="1">
    <source>
        <dbReference type="EMBL" id="KAI9909065.1"/>
    </source>
</evidence>
<comment type="caution">
    <text evidence="1">The sequence shown here is derived from an EMBL/GenBank/DDBJ whole genome shotgun (WGS) entry which is preliminary data.</text>
</comment>
<evidence type="ECO:0000313" key="2">
    <source>
        <dbReference type="Proteomes" id="UP001163321"/>
    </source>
</evidence>
<keyword evidence="2" id="KW-1185">Reference proteome</keyword>
<sequence>MSTCPQCFTGTCKRHTYQDNGRLLLKSADAESTLKKMYDTFLTSKLQKLQAQAVHDPSKQHVKAFRKKLDASREKSLRKSHKSRFNVDVTGSGLNPQALAAIYGDDSDVSDDERRKRKKDKRKRRYKHSDAGNKRDRSDSDGPNSSHGSSENDSEQSHGRHKRSSSYKKHRRHSKSHKKQKHKRNSKNVD</sequence>
<name>A0ACC0VSX9_9STRA</name>
<reference evidence="1 2" key="1">
    <citation type="journal article" date="2022" name="bioRxiv">
        <title>The genome of the oomycete Peronosclerospora sorghi, a cosmopolitan pathogen of maize and sorghum, is inflated with dispersed pseudogenes.</title>
        <authorList>
            <person name="Fletcher K."/>
            <person name="Martin F."/>
            <person name="Isakeit T."/>
            <person name="Cavanaugh K."/>
            <person name="Magill C."/>
            <person name="Michelmore R."/>
        </authorList>
    </citation>
    <scope>NUCLEOTIDE SEQUENCE [LARGE SCALE GENOMIC DNA]</scope>
    <source>
        <strain evidence="1">P6</strain>
    </source>
</reference>
<dbReference type="EMBL" id="CM047586">
    <property type="protein sequence ID" value="KAI9909065.1"/>
    <property type="molecule type" value="Genomic_DNA"/>
</dbReference>
<accession>A0ACC0VSX9</accession>
<dbReference type="Proteomes" id="UP001163321">
    <property type="component" value="Chromosome 7"/>
</dbReference>